<dbReference type="AlphaFoldDB" id="A0A0W8FUT2"/>
<sequence length="154" mass="16973">MERSEQAVAKFVSGFNCAQSVLFSFCDDLGLDKDNALKIACGFGAGMGRKEEVCGAVTGGIMVIGAKYGRGENDDRKITDNTYIKIRELMNQFAQKHGTYICRQLLNGCELTTEEGQKTFKDSDYLNAVCKPCVKSVVEILEKICFATEDISQK</sequence>
<evidence type="ECO:0000313" key="1">
    <source>
        <dbReference type="EMBL" id="KUG24647.1"/>
    </source>
</evidence>
<evidence type="ECO:0008006" key="2">
    <source>
        <dbReference type="Google" id="ProtNLM"/>
    </source>
</evidence>
<dbReference type="EMBL" id="LNQE01000838">
    <property type="protein sequence ID" value="KUG24647.1"/>
    <property type="molecule type" value="Genomic_DNA"/>
</dbReference>
<proteinExistence type="predicted"/>
<dbReference type="NCBIfam" id="TIGR01909">
    <property type="entry name" value="C_GCAxxG_C_C"/>
    <property type="match status" value="1"/>
</dbReference>
<dbReference type="Pfam" id="PF09719">
    <property type="entry name" value="C_GCAxxG_C_C"/>
    <property type="match status" value="1"/>
</dbReference>
<accession>A0A0W8FUT2</accession>
<comment type="caution">
    <text evidence="1">The sequence shown here is derived from an EMBL/GenBank/DDBJ whole genome shotgun (WGS) entry which is preliminary data.</text>
</comment>
<name>A0A0W8FUT2_9ZZZZ</name>
<protein>
    <recommendedName>
        <fullName evidence="2">C_GCAxxG_C_C family protein</fullName>
    </recommendedName>
</protein>
<gene>
    <name evidence="1" type="ORF">ASZ90_005521</name>
</gene>
<dbReference type="InterPro" id="IPR010181">
    <property type="entry name" value="CGCAxxGCC_motif"/>
</dbReference>
<organism evidence="1">
    <name type="scientific">hydrocarbon metagenome</name>
    <dbReference type="NCBI Taxonomy" id="938273"/>
    <lineage>
        <taxon>unclassified sequences</taxon>
        <taxon>metagenomes</taxon>
        <taxon>ecological metagenomes</taxon>
    </lineage>
</organism>
<reference evidence="1" key="1">
    <citation type="journal article" date="2015" name="Proc. Natl. Acad. Sci. U.S.A.">
        <title>Networks of energetic and metabolic interactions define dynamics in microbial communities.</title>
        <authorList>
            <person name="Embree M."/>
            <person name="Liu J.K."/>
            <person name="Al-Bassam M.M."/>
            <person name="Zengler K."/>
        </authorList>
    </citation>
    <scope>NUCLEOTIDE SEQUENCE</scope>
</reference>